<comment type="catalytic activity">
    <reaction evidence="6">
        <text>a hydroperoxide + [thioredoxin]-dithiol = an alcohol + [thioredoxin]-disulfide + H2O</text>
        <dbReference type="Rhea" id="RHEA:62620"/>
        <dbReference type="Rhea" id="RHEA-COMP:10698"/>
        <dbReference type="Rhea" id="RHEA-COMP:10700"/>
        <dbReference type="ChEBI" id="CHEBI:15377"/>
        <dbReference type="ChEBI" id="CHEBI:29950"/>
        <dbReference type="ChEBI" id="CHEBI:30879"/>
        <dbReference type="ChEBI" id="CHEBI:35924"/>
        <dbReference type="ChEBI" id="CHEBI:50058"/>
        <dbReference type="EC" id="1.11.1.24"/>
    </reaction>
</comment>
<evidence type="ECO:0000256" key="3">
    <source>
        <dbReference type="ARBA" id="ARBA00023002"/>
    </source>
</evidence>
<comment type="caution">
    <text evidence="8">The sequence shown here is derived from an EMBL/GenBank/DDBJ whole genome shotgun (WGS) entry which is preliminary data.</text>
</comment>
<feature type="active site" description="Cysteine sulfenic acid (-SOH) intermediate" evidence="6">
    <location>
        <position position="59"/>
    </location>
</feature>
<dbReference type="PROSITE" id="PS51352">
    <property type="entry name" value="THIOREDOXIN_2"/>
    <property type="match status" value="1"/>
</dbReference>
<dbReference type="RefSeq" id="WP_136966798.1">
    <property type="nucleotide sequence ID" value="NZ_JARZHI010000010.1"/>
</dbReference>
<dbReference type="SUPFAM" id="SSF52833">
    <property type="entry name" value="Thioredoxin-like"/>
    <property type="match status" value="1"/>
</dbReference>
<reference evidence="8 9" key="1">
    <citation type="submission" date="2023-04" db="EMBL/GenBank/DDBJ databases">
        <title>The genome sequence of Polyangium sorediatum DSM14670.</title>
        <authorList>
            <person name="Zhang X."/>
        </authorList>
    </citation>
    <scope>NUCLEOTIDE SEQUENCE [LARGE SCALE GENOMIC DNA]</scope>
    <source>
        <strain evidence="8 9">DSM 14670</strain>
    </source>
</reference>
<dbReference type="HAMAP" id="MF_00269">
    <property type="entry name" value="Tpx"/>
    <property type="match status" value="1"/>
</dbReference>
<keyword evidence="9" id="KW-1185">Reference proteome</keyword>
<dbReference type="InterPro" id="IPR050455">
    <property type="entry name" value="Tpx_Peroxidase_subfamily"/>
</dbReference>
<comment type="function">
    <text evidence="6">Thiol-specific peroxidase that catalyzes the reduction of hydrogen peroxide and organic hydroperoxides to water and alcohols, respectively. Plays a role in cell protection against oxidative stress by detoxifying peroxides.</text>
</comment>
<dbReference type="Gene3D" id="3.40.30.10">
    <property type="entry name" value="Glutaredoxin"/>
    <property type="match status" value="1"/>
</dbReference>
<accession>A0ABT6NR83</accession>
<organism evidence="8 9">
    <name type="scientific">Polyangium sorediatum</name>
    <dbReference type="NCBI Taxonomy" id="889274"/>
    <lineage>
        <taxon>Bacteria</taxon>
        <taxon>Pseudomonadati</taxon>
        <taxon>Myxococcota</taxon>
        <taxon>Polyangia</taxon>
        <taxon>Polyangiales</taxon>
        <taxon>Polyangiaceae</taxon>
        <taxon>Polyangium</taxon>
    </lineage>
</organism>
<dbReference type="InterPro" id="IPR036249">
    <property type="entry name" value="Thioredoxin-like_sf"/>
</dbReference>
<sequence>MATITLKGNPIHTSGELPKQGSAVPDFQLLRGDLARASLATFSGKKILNIFPSIDTPVCAISVRKFNEFASKKGVTVLNISEDLPFAQKRFCGAEGLANVETLSAFRSSFSKDYGLEITDGPLAGLAARAVLVLDGDNKVLHAELVPEIAQEPNYDAALAAIG</sequence>
<dbReference type="Proteomes" id="UP001160301">
    <property type="component" value="Unassembled WGS sequence"/>
</dbReference>
<gene>
    <name evidence="6 8" type="primary">tpx</name>
    <name evidence="8" type="ORF">QHF89_14490</name>
</gene>
<evidence type="ECO:0000256" key="6">
    <source>
        <dbReference type="HAMAP-Rule" id="MF_00269"/>
    </source>
</evidence>
<evidence type="ECO:0000256" key="2">
    <source>
        <dbReference type="ARBA" id="ARBA00022862"/>
    </source>
</evidence>
<evidence type="ECO:0000256" key="4">
    <source>
        <dbReference type="ARBA" id="ARBA00023157"/>
    </source>
</evidence>
<dbReference type="GO" id="GO:0004601">
    <property type="term" value="F:peroxidase activity"/>
    <property type="evidence" value="ECO:0007669"/>
    <property type="project" value="UniProtKB-KW"/>
</dbReference>
<comment type="subunit">
    <text evidence="6">Homodimer.</text>
</comment>
<dbReference type="NCBIfam" id="NF001808">
    <property type="entry name" value="PRK00522.1"/>
    <property type="match status" value="1"/>
</dbReference>
<protein>
    <recommendedName>
        <fullName evidence="6">Thiol peroxidase</fullName>
        <shortName evidence="6">Tpx</shortName>
        <ecNumber evidence="6">1.11.1.24</ecNumber>
    </recommendedName>
    <alternativeName>
        <fullName evidence="6">Peroxiredoxin tpx</fullName>
        <shortName evidence="6">Prx</shortName>
    </alternativeName>
    <alternativeName>
        <fullName evidence="6">Thioredoxin peroxidase</fullName>
    </alternativeName>
    <alternativeName>
        <fullName evidence="6">Thioredoxin-dependent peroxiredoxin</fullName>
    </alternativeName>
</protein>
<dbReference type="InterPro" id="IPR002065">
    <property type="entry name" value="TPX"/>
</dbReference>
<dbReference type="EMBL" id="JARZHI010000010">
    <property type="protein sequence ID" value="MDI1430697.1"/>
    <property type="molecule type" value="Genomic_DNA"/>
</dbReference>
<comment type="caution">
    <text evidence="6">Lacks conserved residue(s) required for the propagation of feature annotation.</text>
</comment>
<dbReference type="InterPro" id="IPR013766">
    <property type="entry name" value="Thioredoxin_domain"/>
</dbReference>
<dbReference type="CDD" id="cd03014">
    <property type="entry name" value="PRX_Atyp2cys"/>
    <property type="match status" value="1"/>
</dbReference>
<keyword evidence="2 6" id="KW-0049">Antioxidant</keyword>
<feature type="domain" description="Thioredoxin" evidence="7">
    <location>
        <begin position="18"/>
        <end position="163"/>
    </location>
</feature>
<dbReference type="EC" id="1.11.1.24" evidence="6"/>
<evidence type="ECO:0000256" key="1">
    <source>
        <dbReference type="ARBA" id="ARBA00022559"/>
    </source>
</evidence>
<evidence type="ECO:0000313" key="9">
    <source>
        <dbReference type="Proteomes" id="UP001160301"/>
    </source>
</evidence>
<dbReference type="InterPro" id="IPR018219">
    <property type="entry name" value="Tpx_CS"/>
</dbReference>
<evidence type="ECO:0000256" key="5">
    <source>
        <dbReference type="ARBA" id="ARBA00023284"/>
    </source>
</evidence>
<keyword evidence="3 6" id="KW-0560">Oxidoreductase</keyword>
<proteinExistence type="inferred from homology"/>
<dbReference type="PANTHER" id="PTHR43110">
    <property type="entry name" value="THIOL PEROXIDASE"/>
    <property type="match status" value="1"/>
</dbReference>
<name>A0ABT6NR83_9BACT</name>
<keyword evidence="5 6" id="KW-0676">Redox-active center</keyword>
<evidence type="ECO:0000259" key="7">
    <source>
        <dbReference type="PROSITE" id="PS51352"/>
    </source>
</evidence>
<comment type="similarity">
    <text evidence="6">Belongs to the peroxiredoxin family. Tpx subfamily.</text>
</comment>
<dbReference type="PANTHER" id="PTHR43110:SF1">
    <property type="entry name" value="THIOL PEROXIDASE"/>
    <property type="match status" value="1"/>
</dbReference>
<dbReference type="Pfam" id="PF08534">
    <property type="entry name" value="Redoxin"/>
    <property type="match status" value="1"/>
</dbReference>
<dbReference type="InterPro" id="IPR013740">
    <property type="entry name" value="Redoxin"/>
</dbReference>
<keyword evidence="1 6" id="KW-0575">Peroxidase</keyword>
<dbReference type="PROSITE" id="PS01265">
    <property type="entry name" value="TPX"/>
    <property type="match status" value="1"/>
</dbReference>
<keyword evidence="4" id="KW-1015">Disulfide bond</keyword>
<evidence type="ECO:0000313" key="8">
    <source>
        <dbReference type="EMBL" id="MDI1430697.1"/>
    </source>
</evidence>